<dbReference type="Proteomes" id="UP000272010">
    <property type="component" value="Chromosome"/>
</dbReference>
<dbReference type="RefSeq" id="WP_199722189.1">
    <property type="nucleotide sequence ID" value="NZ_CP031078.1"/>
</dbReference>
<evidence type="ECO:0000256" key="1">
    <source>
        <dbReference type="SAM" id="MobiDB-lite"/>
    </source>
</evidence>
<reference evidence="3" key="1">
    <citation type="submission" date="2018-07" db="EMBL/GenBank/DDBJ databases">
        <title>Genome Structure of the Opportunistic Pathogen Paracoccus yeei (Alphaproteobacteria) and Identification of Putative Virulence Factors.</title>
        <authorList>
            <person name="Lasek R."/>
            <person name="Szuplewska M."/>
            <person name="Mitura M."/>
            <person name="Decewicz P."/>
            <person name="Chmielowska C."/>
            <person name="Pawlot A."/>
            <person name="Sentkowska D."/>
            <person name="Czarnecki J."/>
            <person name="Bartosik D."/>
        </authorList>
    </citation>
    <scope>NUCLEOTIDE SEQUENCE [LARGE SCALE GENOMIC DNA]</scope>
    <source>
        <strain evidence="3">CCUG 32053</strain>
    </source>
</reference>
<evidence type="ECO:0000313" key="2">
    <source>
        <dbReference type="EMBL" id="AYF01973.1"/>
    </source>
</evidence>
<dbReference type="AlphaFoldDB" id="A0A386UMN1"/>
<feature type="compositionally biased region" description="Acidic residues" evidence="1">
    <location>
        <begin position="205"/>
        <end position="214"/>
    </location>
</feature>
<feature type="compositionally biased region" description="Polar residues" evidence="1">
    <location>
        <begin position="187"/>
        <end position="197"/>
    </location>
</feature>
<protein>
    <submittedName>
        <fullName evidence="2">Uncharacterized protein</fullName>
    </submittedName>
</protein>
<feature type="compositionally biased region" description="Low complexity" evidence="1">
    <location>
        <begin position="27"/>
        <end position="43"/>
    </location>
</feature>
<dbReference type="EMBL" id="CP031078">
    <property type="protein sequence ID" value="AYF01973.1"/>
    <property type="molecule type" value="Genomic_DNA"/>
</dbReference>
<sequence>MNADLTASEKRLIAALDRIDQFIDRAGAARQAPPDAAADAAAAEAEEEAQRLATELAALRDSHAAALAELEARLAASEDALSHANDRLAAAGEEAARLAMANEALAEANRRLIGPPGPEPDEIRRALEAEVDALRQARAAEIGQIGDIVDTLDRMIGDQGGADDQPGSEADPLGPADAGPAVIETPVTMSPASTAQVGQGGDAQMADETDQERG</sequence>
<feature type="region of interest" description="Disordered" evidence="1">
    <location>
        <begin position="27"/>
        <end position="46"/>
    </location>
</feature>
<gene>
    <name evidence="2" type="ORF">PY32053_02372</name>
</gene>
<proteinExistence type="predicted"/>
<feature type="compositionally biased region" description="Low complexity" evidence="1">
    <location>
        <begin position="170"/>
        <end position="181"/>
    </location>
</feature>
<organism evidence="2 3">
    <name type="scientific">Paracoccus yeei</name>
    <dbReference type="NCBI Taxonomy" id="147645"/>
    <lineage>
        <taxon>Bacteria</taxon>
        <taxon>Pseudomonadati</taxon>
        <taxon>Pseudomonadota</taxon>
        <taxon>Alphaproteobacteria</taxon>
        <taxon>Rhodobacterales</taxon>
        <taxon>Paracoccaceae</taxon>
        <taxon>Paracoccus</taxon>
    </lineage>
</organism>
<evidence type="ECO:0000313" key="3">
    <source>
        <dbReference type="Proteomes" id="UP000272010"/>
    </source>
</evidence>
<feature type="region of interest" description="Disordered" evidence="1">
    <location>
        <begin position="155"/>
        <end position="214"/>
    </location>
</feature>
<name>A0A386UMN1_9RHOB</name>
<accession>A0A386UMN1</accession>